<dbReference type="Gene3D" id="2.30.42.10">
    <property type="match status" value="1"/>
</dbReference>
<evidence type="ECO:0000313" key="4">
    <source>
        <dbReference type="EMBL" id="TDD66394.1"/>
    </source>
</evidence>
<dbReference type="Proteomes" id="UP000294513">
    <property type="component" value="Unassembled WGS sequence"/>
</dbReference>
<evidence type="ECO:0000313" key="5">
    <source>
        <dbReference type="Proteomes" id="UP000294513"/>
    </source>
</evidence>
<accession>A0A4R5A6Z0</accession>
<dbReference type="EMBL" id="SMKU01000387">
    <property type="protein sequence ID" value="TDD66394.1"/>
    <property type="molecule type" value="Genomic_DNA"/>
</dbReference>
<sequence>MIPEPHDTDPPLDAYSRAVSAVARELTPRVAALRVRHRGREGAGSAFAFTGDGFLLTNAHVVGAATAGQAAFADGTTTGFTVVGADRLSDLAVVRADGRVPGPVTLGDSDRLVVGQLVVAVGNPLGLAGSVTAGVVSALGRSLPTRSGNAVRVIEDVIQTDAALNPGNSGGALADAHGRVVGVNTAVAGIGLGLAVPINATTRRIIGALIRDGRVRRAFLGLVAAPVPVPAALRARTGQDDALRVAEVIPASPADRAGLRPGDLVLTAAGAPVSQAQSLQRLMFAEAIGRPLPITVLRNGAMVDVIAEPTELDPEPA</sequence>
<dbReference type="PROSITE" id="PS50106">
    <property type="entry name" value="PDZ"/>
    <property type="match status" value="1"/>
</dbReference>
<dbReference type="RefSeq" id="WP_131902676.1">
    <property type="nucleotide sequence ID" value="NZ_SMKU01000387.1"/>
</dbReference>
<dbReference type="AlphaFoldDB" id="A0A4R5A6Z0"/>
<keyword evidence="2" id="KW-0378">Hydrolase</keyword>
<reference evidence="4 5" key="1">
    <citation type="submission" date="2019-03" db="EMBL/GenBank/DDBJ databases">
        <title>Draft genome sequences of novel Actinobacteria.</title>
        <authorList>
            <person name="Sahin N."/>
            <person name="Ay H."/>
            <person name="Saygin H."/>
        </authorList>
    </citation>
    <scope>NUCLEOTIDE SEQUENCE [LARGE SCALE GENOMIC DNA]</scope>
    <source>
        <strain evidence="4 5">H3C3</strain>
    </source>
</reference>
<dbReference type="OrthoDB" id="73775at2"/>
<dbReference type="InterPro" id="IPR036034">
    <property type="entry name" value="PDZ_sf"/>
</dbReference>
<comment type="caution">
    <text evidence="4">The sequence shown here is derived from an EMBL/GenBank/DDBJ whole genome shotgun (WGS) entry which is preliminary data.</text>
</comment>
<dbReference type="InterPro" id="IPR001478">
    <property type="entry name" value="PDZ"/>
</dbReference>
<dbReference type="PANTHER" id="PTHR43343">
    <property type="entry name" value="PEPTIDASE S12"/>
    <property type="match status" value="1"/>
</dbReference>
<name>A0A4R5A6Z0_9ACTN</name>
<dbReference type="PANTHER" id="PTHR43343:SF3">
    <property type="entry name" value="PROTEASE DO-LIKE 8, CHLOROPLASTIC"/>
    <property type="match status" value="1"/>
</dbReference>
<dbReference type="Pfam" id="PF13365">
    <property type="entry name" value="Trypsin_2"/>
    <property type="match status" value="1"/>
</dbReference>
<dbReference type="PRINTS" id="PR00834">
    <property type="entry name" value="PROTEASES2C"/>
</dbReference>
<dbReference type="Pfam" id="PF13180">
    <property type="entry name" value="PDZ_2"/>
    <property type="match status" value="1"/>
</dbReference>
<dbReference type="SMART" id="SM00228">
    <property type="entry name" value="PDZ"/>
    <property type="match status" value="1"/>
</dbReference>
<dbReference type="GO" id="GO:0004252">
    <property type="term" value="F:serine-type endopeptidase activity"/>
    <property type="evidence" value="ECO:0007669"/>
    <property type="project" value="InterPro"/>
</dbReference>
<evidence type="ECO:0000256" key="1">
    <source>
        <dbReference type="ARBA" id="ARBA00022670"/>
    </source>
</evidence>
<dbReference type="SUPFAM" id="SSF50156">
    <property type="entry name" value="PDZ domain-like"/>
    <property type="match status" value="1"/>
</dbReference>
<proteinExistence type="predicted"/>
<dbReference type="GO" id="GO:0006508">
    <property type="term" value="P:proteolysis"/>
    <property type="evidence" value="ECO:0007669"/>
    <property type="project" value="UniProtKB-KW"/>
</dbReference>
<dbReference type="InterPro" id="IPR001940">
    <property type="entry name" value="Peptidase_S1C"/>
</dbReference>
<evidence type="ECO:0000259" key="3">
    <source>
        <dbReference type="PROSITE" id="PS50106"/>
    </source>
</evidence>
<evidence type="ECO:0000256" key="2">
    <source>
        <dbReference type="ARBA" id="ARBA00022801"/>
    </source>
</evidence>
<organism evidence="4 5">
    <name type="scientific">Actinomadura rubrisoli</name>
    <dbReference type="NCBI Taxonomy" id="2530368"/>
    <lineage>
        <taxon>Bacteria</taxon>
        <taxon>Bacillati</taxon>
        <taxon>Actinomycetota</taxon>
        <taxon>Actinomycetes</taxon>
        <taxon>Streptosporangiales</taxon>
        <taxon>Thermomonosporaceae</taxon>
        <taxon>Actinomadura</taxon>
    </lineage>
</organism>
<dbReference type="InterPro" id="IPR009003">
    <property type="entry name" value="Peptidase_S1_PA"/>
</dbReference>
<keyword evidence="5" id="KW-1185">Reference proteome</keyword>
<dbReference type="Gene3D" id="2.40.10.120">
    <property type="match status" value="1"/>
</dbReference>
<feature type="domain" description="PDZ" evidence="3">
    <location>
        <begin position="209"/>
        <end position="300"/>
    </location>
</feature>
<protein>
    <submittedName>
        <fullName evidence="4">PDZ domain-containing protein</fullName>
    </submittedName>
</protein>
<dbReference type="InterPro" id="IPR051201">
    <property type="entry name" value="Chloro_Bact_Ser_Proteases"/>
</dbReference>
<dbReference type="SUPFAM" id="SSF50494">
    <property type="entry name" value="Trypsin-like serine proteases"/>
    <property type="match status" value="1"/>
</dbReference>
<keyword evidence="1" id="KW-0645">Protease</keyword>
<gene>
    <name evidence="4" type="ORF">E1298_40445</name>
</gene>